<dbReference type="Pfam" id="PF01590">
    <property type="entry name" value="GAF"/>
    <property type="match status" value="1"/>
</dbReference>
<feature type="region of interest" description="Disordered" evidence="16">
    <location>
        <begin position="477"/>
        <end position="522"/>
    </location>
</feature>
<accession>A0A918ELS8</accession>
<dbReference type="InterPro" id="IPR052016">
    <property type="entry name" value="Bact_Sigma-Reg"/>
</dbReference>
<evidence type="ECO:0000256" key="6">
    <source>
        <dbReference type="ARBA" id="ARBA00022777"/>
    </source>
</evidence>
<sequence length="947" mass="99904">MAPSSALRSHAPDAARPALRANDATSKTLPRGRAAPHGGAALTRLPRGRGGRAAGVGPLVQTEAMGDLSAPAAPARRFPPEPESAARARRFVRAALDGAAPDLVDTAELLAGELVTNAVLHARTGIEVSAGIVGGRVRVRVGDHRPSRAPVPRDCSPHAATGRGLALVDRLASRHGVETGEDTKTVWFELWPDGAPPPSAWEAPAPSRASEATVTLVDVPGALYSGAQHHRNALLRELALAAAGGEDLGVPPADLATAHDVSDVIGACVAAALRDGHAEGEMRSLPLGLPPDAAPAVETLSRVLDAAEEAAREERLLTLPALPRSRVFHTWLFDQITGQLAGAHPTAWTVVPREPGSGPAEMVSWDADHVQAGRVPTIAADERNRIIAVNGPAADLVGWHADDLVGRPLTTLIPEHLRRRHLAAFTSLLLSGRPRILGRSVPLPALHRDGRLVPVRLFLQTRQTADGRTVFVAQLSPRAAAPAPSPHRPGRRAAVQEQAAREQSAREQAPPPAAVPEGAAGPRAEAALPALERLSLLARTGTALGNAANLDEGLLRVGGVLTERLADWCAVDLFTEDARVERACVVHREPGGLRLEEFEGTLPPLSDTSRGPLARALSGAGPLLLTAPSRPGRPPSPLDAHYRELLGGLRAHSAVVAPLRARQGIIGALTVARTDPGHPFTEEDLPLVDDLVRALALGVDNARLYQETRNIAERLQRSLLPVLPEVRHLQLTARYAASSTTAQVGGDWYDGFLLPSGDTALVIGDVTGHNLDAAIAMSQLRSMLRGIAVDRQEPPETVLRRLDAANHSLYREATATCVYGLLKGPEEGPWDLVHSSAGHLPPLLTTADGRTRFLEGGSGVLLGLDPDLPRPRATDAVPAGATVLLYTDGLIERRDESLDDAMERLGRRAAALAREPLDVFCDELMIGLGADSDDDIAILAVRPSAPS</sequence>
<dbReference type="PROSITE" id="PS50112">
    <property type="entry name" value="PAS"/>
    <property type="match status" value="1"/>
</dbReference>
<dbReference type="Pfam" id="PF00989">
    <property type="entry name" value="PAS"/>
    <property type="match status" value="1"/>
</dbReference>
<dbReference type="InterPro" id="IPR035965">
    <property type="entry name" value="PAS-like_dom_sf"/>
</dbReference>
<dbReference type="NCBIfam" id="TIGR00229">
    <property type="entry name" value="sensory_box"/>
    <property type="match status" value="1"/>
</dbReference>
<evidence type="ECO:0000313" key="19">
    <source>
        <dbReference type="Proteomes" id="UP000654123"/>
    </source>
</evidence>
<evidence type="ECO:0000313" key="18">
    <source>
        <dbReference type="EMBL" id="GGQ26987.1"/>
    </source>
</evidence>
<keyword evidence="5" id="KW-0547">Nucleotide-binding</keyword>
<dbReference type="GO" id="GO:0016301">
    <property type="term" value="F:kinase activity"/>
    <property type="evidence" value="ECO:0007669"/>
    <property type="project" value="UniProtKB-KW"/>
</dbReference>
<evidence type="ECO:0000256" key="8">
    <source>
        <dbReference type="ARBA" id="ARBA00022840"/>
    </source>
</evidence>
<proteinExistence type="predicted"/>
<dbReference type="InterPro" id="IPR013767">
    <property type="entry name" value="PAS_fold"/>
</dbReference>
<evidence type="ECO:0000256" key="3">
    <source>
        <dbReference type="ARBA" id="ARBA00022679"/>
    </source>
</evidence>
<dbReference type="InterPro" id="IPR029016">
    <property type="entry name" value="GAF-like_dom_sf"/>
</dbReference>
<keyword evidence="4" id="KW-0479">Metal-binding</keyword>
<evidence type="ECO:0000256" key="7">
    <source>
        <dbReference type="ARBA" id="ARBA00022801"/>
    </source>
</evidence>
<dbReference type="Gene3D" id="3.30.565.10">
    <property type="entry name" value="Histidine kinase-like ATPase, C-terminal domain"/>
    <property type="match status" value="1"/>
</dbReference>
<dbReference type="Gene3D" id="3.30.450.20">
    <property type="entry name" value="PAS domain"/>
    <property type="match status" value="1"/>
</dbReference>
<evidence type="ECO:0000256" key="16">
    <source>
        <dbReference type="SAM" id="MobiDB-lite"/>
    </source>
</evidence>
<dbReference type="InterPro" id="IPR036457">
    <property type="entry name" value="PPM-type-like_dom_sf"/>
</dbReference>
<dbReference type="GO" id="GO:0006355">
    <property type="term" value="P:regulation of DNA-templated transcription"/>
    <property type="evidence" value="ECO:0007669"/>
    <property type="project" value="InterPro"/>
</dbReference>
<evidence type="ECO:0000256" key="14">
    <source>
        <dbReference type="ARBA" id="ARBA00075117"/>
    </source>
</evidence>
<dbReference type="GO" id="GO:0046872">
    <property type="term" value="F:metal ion binding"/>
    <property type="evidence" value="ECO:0007669"/>
    <property type="project" value="UniProtKB-KW"/>
</dbReference>
<keyword evidence="9" id="KW-0460">Magnesium</keyword>
<dbReference type="SMART" id="SM00331">
    <property type="entry name" value="PP2C_SIG"/>
    <property type="match status" value="1"/>
</dbReference>
<dbReference type="Gene3D" id="3.30.450.40">
    <property type="match status" value="1"/>
</dbReference>
<dbReference type="EC" id="3.1.3.16" evidence="1"/>
<dbReference type="InterPro" id="IPR036890">
    <property type="entry name" value="HATPase_C_sf"/>
</dbReference>
<evidence type="ECO:0000256" key="13">
    <source>
        <dbReference type="ARBA" id="ARBA00056274"/>
    </source>
</evidence>
<dbReference type="CDD" id="cd00130">
    <property type="entry name" value="PAS"/>
    <property type="match status" value="1"/>
</dbReference>
<comment type="caution">
    <text evidence="18">The sequence shown here is derived from an EMBL/GenBank/DDBJ whole genome shotgun (WGS) entry which is preliminary data.</text>
</comment>
<dbReference type="Gene3D" id="3.60.40.10">
    <property type="entry name" value="PPM-type phosphatase domain"/>
    <property type="match status" value="1"/>
</dbReference>
<dbReference type="InterPro" id="IPR000014">
    <property type="entry name" value="PAS"/>
</dbReference>
<evidence type="ECO:0000256" key="15">
    <source>
        <dbReference type="ARBA" id="ARBA00081350"/>
    </source>
</evidence>
<dbReference type="SMART" id="SM00065">
    <property type="entry name" value="GAF"/>
    <property type="match status" value="1"/>
</dbReference>
<evidence type="ECO:0000256" key="12">
    <source>
        <dbReference type="ARBA" id="ARBA00047761"/>
    </source>
</evidence>
<evidence type="ECO:0000259" key="17">
    <source>
        <dbReference type="PROSITE" id="PS50112"/>
    </source>
</evidence>
<dbReference type="PANTHER" id="PTHR43156:SF2">
    <property type="entry name" value="STAGE II SPORULATION PROTEIN E"/>
    <property type="match status" value="1"/>
</dbReference>
<gene>
    <name evidence="18" type="ORF">GCM10010249_52130</name>
</gene>
<keyword evidence="6" id="KW-0418">Kinase</keyword>
<keyword evidence="19" id="KW-1185">Reference proteome</keyword>
<evidence type="ECO:0000256" key="10">
    <source>
        <dbReference type="ARBA" id="ARBA00022912"/>
    </source>
</evidence>
<comment type="catalytic activity">
    <reaction evidence="12">
        <text>O-phospho-L-seryl-[protein] + H2O = L-seryl-[protein] + phosphate</text>
        <dbReference type="Rhea" id="RHEA:20629"/>
        <dbReference type="Rhea" id="RHEA-COMP:9863"/>
        <dbReference type="Rhea" id="RHEA-COMP:11604"/>
        <dbReference type="ChEBI" id="CHEBI:15377"/>
        <dbReference type="ChEBI" id="CHEBI:29999"/>
        <dbReference type="ChEBI" id="CHEBI:43474"/>
        <dbReference type="ChEBI" id="CHEBI:83421"/>
        <dbReference type="EC" id="3.1.3.16"/>
    </reaction>
</comment>
<evidence type="ECO:0000256" key="11">
    <source>
        <dbReference type="ARBA" id="ARBA00023211"/>
    </source>
</evidence>
<dbReference type="Pfam" id="PF13581">
    <property type="entry name" value="HATPase_c_2"/>
    <property type="match status" value="1"/>
</dbReference>
<keyword evidence="10" id="KW-0904">Protein phosphatase</keyword>
<dbReference type="FunFam" id="3.30.450.40:FF:000035">
    <property type="entry name" value="PAS sensor protein"/>
    <property type="match status" value="1"/>
</dbReference>
<keyword evidence="2" id="KW-0597">Phosphoprotein</keyword>
<dbReference type="SUPFAM" id="SSF55781">
    <property type="entry name" value="GAF domain-like"/>
    <property type="match status" value="1"/>
</dbReference>
<dbReference type="Pfam" id="PF07228">
    <property type="entry name" value="SpoIIE"/>
    <property type="match status" value="1"/>
</dbReference>
<dbReference type="FunFam" id="3.60.40.10:FF:000005">
    <property type="entry name" value="Serine/threonine protein phosphatase"/>
    <property type="match status" value="1"/>
</dbReference>
<keyword evidence="11" id="KW-0464">Manganese</keyword>
<evidence type="ECO:0000256" key="5">
    <source>
        <dbReference type="ARBA" id="ARBA00022741"/>
    </source>
</evidence>
<dbReference type="SUPFAM" id="SSF55874">
    <property type="entry name" value="ATPase domain of HSP90 chaperone/DNA topoisomerase II/histidine kinase"/>
    <property type="match status" value="1"/>
</dbReference>
<dbReference type="EMBL" id="BMSV01000012">
    <property type="protein sequence ID" value="GGQ26987.1"/>
    <property type="molecule type" value="Genomic_DNA"/>
</dbReference>
<dbReference type="AlphaFoldDB" id="A0A918ELS8"/>
<dbReference type="SUPFAM" id="SSF55785">
    <property type="entry name" value="PYP-like sensor domain (PAS domain)"/>
    <property type="match status" value="1"/>
</dbReference>
<dbReference type="GO" id="GO:0005524">
    <property type="term" value="F:ATP binding"/>
    <property type="evidence" value="ECO:0007669"/>
    <property type="project" value="UniProtKB-KW"/>
</dbReference>
<evidence type="ECO:0000256" key="2">
    <source>
        <dbReference type="ARBA" id="ARBA00022553"/>
    </source>
</evidence>
<feature type="domain" description="PAS" evidence="17">
    <location>
        <begin position="376"/>
        <end position="415"/>
    </location>
</feature>
<dbReference type="InterPro" id="IPR001932">
    <property type="entry name" value="PPM-type_phosphatase-like_dom"/>
</dbReference>
<dbReference type="SMART" id="SM00091">
    <property type="entry name" value="PAS"/>
    <property type="match status" value="1"/>
</dbReference>
<feature type="compositionally biased region" description="Low complexity" evidence="16">
    <location>
        <begin position="31"/>
        <end position="45"/>
    </location>
</feature>
<comment type="function">
    <text evidence="13">Primarily acts as an independent SigF regulator that is sensitive to the osmosensory signal, mediating the cross talk of PknD with the SigF regulon. Possesses both phosphatase and kinase activities. The kinase domain functions as a classic anti-sigma factor-like kinase to phosphorylate the anti-anti-sigma factor domain at the canonical regulatory site, and the phosphatase domain antagonizes this activity.</text>
</comment>
<dbReference type="InterPro" id="IPR003594">
    <property type="entry name" value="HATPase_dom"/>
</dbReference>
<evidence type="ECO:0000256" key="9">
    <source>
        <dbReference type="ARBA" id="ARBA00022842"/>
    </source>
</evidence>
<dbReference type="GO" id="GO:0004722">
    <property type="term" value="F:protein serine/threonine phosphatase activity"/>
    <property type="evidence" value="ECO:0007669"/>
    <property type="project" value="UniProtKB-EC"/>
</dbReference>
<reference evidence="18" key="2">
    <citation type="submission" date="2020-09" db="EMBL/GenBank/DDBJ databases">
        <authorList>
            <person name="Sun Q."/>
            <person name="Ohkuma M."/>
        </authorList>
    </citation>
    <scope>NUCLEOTIDE SEQUENCE</scope>
    <source>
        <strain evidence="18">JCM 4335</strain>
    </source>
</reference>
<dbReference type="Proteomes" id="UP000654123">
    <property type="component" value="Unassembled WGS sequence"/>
</dbReference>
<keyword evidence="8" id="KW-0067">ATP-binding</keyword>
<evidence type="ECO:0000256" key="4">
    <source>
        <dbReference type="ARBA" id="ARBA00022723"/>
    </source>
</evidence>
<dbReference type="InterPro" id="IPR003018">
    <property type="entry name" value="GAF"/>
</dbReference>
<reference evidence="18" key="1">
    <citation type="journal article" date="2014" name="Int. J. Syst. Evol. Microbiol.">
        <title>Complete genome sequence of Corynebacterium casei LMG S-19264T (=DSM 44701T), isolated from a smear-ripened cheese.</title>
        <authorList>
            <consortium name="US DOE Joint Genome Institute (JGI-PGF)"/>
            <person name="Walter F."/>
            <person name="Albersmeier A."/>
            <person name="Kalinowski J."/>
            <person name="Ruckert C."/>
        </authorList>
    </citation>
    <scope>NUCLEOTIDE SEQUENCE</scope>
    <source>
        <strain evidence="18">JCM 4335</strain>
    </source>
</reference>
<keyword evidence="7" id="KW-0378">Hydrolase</keyword>
<protein>
    <recommendedName>
        <fullName evidence="1">protein-serine/threonine phosphatase</fullName>
        <ecNumber evidence="1">3.1.3.16</ecNumber>
    </recommendedName>
    <alternativeName>
        <fullName evidence="15">Protein-serine/threonine phosphatase</fullName>
    </alternativeName>
    <alternativeName>
        <fullName evidence="14">Serine/threonine-protein kinase</fullName>
    </alternativeName>
</protein>
<evidence type="ECO:0000256" key="1">
    <source>
        <dbReference type="ARBA" id="ARBA00013081"/>
    </source>
</evidence>
<feature type="region of interest" description="Disordered" evidence="16">
    <location>
        <begin position="1"/>
        <end position="55"/>
    </location>
</feature>
<dbReference type="CDD" id="cd16936">
    <property type="entry name" value="HATPase_RsbW-like"/>
    <property type="match status" value="1"/>
</dbReference>
<dbReference type="PANTHER" id="PTHR43156">
    <property type="entry name" value="STAGE II SPORULATION PROTEIN E-RELATED"/>
    <property type="match status" value="1"/>
</dbReference>
<name>A0A918ELS8_9ACTN</name>
<organism evidence="18 19">
    <name type="scientific">Streptomyces roseolilacinus</name>
    <dbReference type="NCBI Taxonomy" id="66904"/>
    <lineage>
        <taxon>Bacteria</taxon>
        <taxon>Bacillati</taxon>
        <taxon>Actinomycetota</taxon>
        <taxon>Actinomycetes</taxon>
        <taxon>Kitasatosporales</taxon>
        <taxon>Streptomycetaceae</taxon>
        <taxon>Streptomyces</taxon>
    </lineage>
</organism>
<keyword evidence="3" id="KW-0808">Transferase</keyword>